<dbReference type="PANTHER" id="PTHR10465">
    <property type="entry name" value="TRANSMEMBRANE GTPASE FZO1"/>
    <property type="match status" value="1"/>
</dbReference>
<dbReference type="EMBL" id="SMRS01000005">
    <property type="protein sequence ID" value="KAA0874802.1"/>
    <property type="molecule type" value="Genomic_DNA"/>
</dbReference>
<evidence type="ECO:0000313" key="8">
    <source>
        <dbReference type="Proteomes" id="UP000325302"/>
    </source>
</evidence>
<comment type="subcellular location">
    <subcellularLocation>
        <location evidence="1">Membrane</location>
    </subcellularLocation>
</comment>
<evidence type="ECO:0000256" key="2">
    <source>
        <dbReference type="ARBA" id="ARBA00022741"/>
    </source>
</evidence>
<evidence type="ECO:0000256" key="5">
    <source>
        <dbReference type="ARBA" id="ARBA00023136"/>
    </source>
</evidence>
<dbReference type="GO" id="GO:0016020">
    <property type="term" value="C:membrane"/>
    <property type="evidence" value="ECO:0007669"/>
    <property type="project" value="UniProtKB-SubCell"/>
</dbReference>
<keyword evidence="3" id="KW-0378">Hydrolase</keyword>
<protein>
    <recommendedName>
        <fullName evidence="6">Dynamin N-terminal domain-containing protein</fullName>
    </recommendedName>
</protein>
<evidence type="ECO:0000313" key="7">
    <source>
        <dbReference type="EMBL" id="KAA0874802.1"/>
    </source>
</evidence>
<evidence type="ECO:0000259" key="6">
    <source>
        <dbReference type="Pfam" id="PF00350"/>
    </source>
</evidence>
<keyword evidence="5" id="KW-0472">Membrane</keyword>
<dbReference type="Proteomes" id="UP000325302">
    <property type="component" value="Unassembled WGS sequence"/>
</dbReference>
<dbReference type="GO" id="GO:0003924">
    <property type="term" value="F:GTPase activity"/>
    <property type="evidence" value="ECO:0007669"/>
    <property type="project" value="InterPro"/>
</dbReference>
<dbReference type="PANTHER" id="PTHR10465:SF0">
    <property type="entry name" value="SARCALUMENIN"/>
    <property type="match status" value="1"/>
</dbReference>
<evidence type="ECO:0000256" key="1">
    <source>
        <dbReference type="ARBA" id="ARBA00004370"/>
    </source>
</evidence>
<feature type="domain" description="Dynamin N-terminal" evidence="6">
    <location>
        <begin position="166"/>
        <end position="250"/>
    </location>
</feature>
<keyword evidence="2" id="KW-0547">Nucleotide-binding</keyword>
<dbReference type="InterPro" id="IPR027094">
    <property type="entry name" value="Mitofusin_fam"/>
</dbReference>
<dbReference type="InterPro" id="IPR027417">
    <property type="entry name" value="P-loop_NTPase"/>
</dbReference>
<reference evidence="7 8" key="1">
    <citation type="submission" date="2019-03" db="EMBL/GenBank/DDBJ databases">
        <title>Nitrincola sp. nov. isolated from an Indian soda lake.</title>
        <authorList>
            <person name="Joshi A."/>
            <person name="Thite S.V."/>
            <person name="Joseph N."/>
            <person name="Dhotre D."/>
            <person name="Moorthy M."/>
            <person name="Shouche Y.S."/>
        </authorList>
    </citation>
    <scope>NUCLEOTIDE SEQUENCE [LARGE SCALE GENOMIC DNA]</scope>
    <source>
        <strain evidence="7 8">MEB193</strain>
    </source>
</reference>
<dbReference type="Pfam" id="PF00350">
    <property type="entry name" value="Dynamin_N"/>
    <property type="match status" value="1"/>
</dbReference>
<accession>A0A5A9W2G8</accession>
<name>A0A5A9W2G8_9GAMM</name>
<dbReference type="AlphaFoldDB" id="A0A5A9W2G8"/>
<dbReference type="Gene3D" id="3.40.50.300">
    <property type="entry name" value="P-loop containing nucleotide triphosphate hydrolases"/>
    <property type="match status" value="1"/>
</dbReference>
<keyword evidence="4" id="KW-0342">GTP-binding</keyword>
<keyword evidence="8" id="KW-1185">Reference proteome</keyword>
<sequence>MPHTLKTSVDHQARGEFLDSFNQLQAAFAAVQSEVQQQERALMQDQADVSAELEQLARATQDQLNPEHPLSQMCEQWLANIAGVRQRWLQAAQSFDKGTRLRQKQGDSLLIYVYGKVNAGKSSFGNHIAIGCAEPNAQQVAALAAKGLRFAMHEVSGAALEQSLTQGFEVDRKECTSAVQYFTLPGLTWVDSPGLHSKTARNGELARQYAQSADVVVYVMNSEHPARETDMKEIGELLSMGKPVVFVLTRADEDEVAVVDGQLVSRPVMYSQDDRQEQERYVMQTLSRHFGQHPGLAQAQIMSVSVRCAEISDTPEALEDSGIPHFLRTMQLYIKQESVRIKQATPKRNLAAFAQRLLVSTEQMAEQQADIQSELTAQQDEVERRYQTMSQQLTLQLSDIIARAMQNYSGDNAALSSQIAADLQQKATGLIQVELEQQLHVLEQNMASAITFDSSDALPGFEHEYSSFNYSDRGYKRAWGGAGGGALGAGVGFFLAGPMGAVVGSILGGAAGEGLGRAFSKDSTRSILIGDNRFVIEQAAYQLFSTRIADTLEQGYRTPMLEILQQMEQNIRDSRRLLEQFCQRWQPLTEPLTSTERA</sequence>
<dbReference type="SUPFAM" id="SSF52540">
    <property type="entry name" value="P-loop containing nucleoside triphosphate hydrolases"/>
    <property type="match status" value="1"/>
</dbReference>
<dbReference type="RefSeq" id="WP_149390982.1">
    <property type="nucleotide sequence ID" value="NZ_SMRS01000005.1"/>
</dbReference>
<dbReference type="InterPro" id="IPR045063">
    <property type="entry name" value="Dynamin_N"/>
</dbReference>
<dbReference type="GO" id="GO:0005525">
    <property type="term" value="F:GTP binding"/>
    <property type="evidence" value="ECO:0007669"/>
    <property type="project" value="UniProtKB-KW"/>
</dbReference>
<evidence type="ECO:0000256" key="3">
    <source>
        <dbReference type="ARBA" id="ARBA00022801"/>
    </source>
</evidence>
<comment type="caution">
    <text evidence="7">The sequence shown here is derived from an EMBL/GenBank/DDBJ whole genome shotgun (WGS) entry which is preliminary data.</text>
</comment>
<organism evidence="7 8">
    <name type="scientific">Nitrincola tapanii</name>
    <dbReference type="NCBI Taxonomy" id="1708751"/>
    <lineage>
        <taxon>Bacteria</taxon>
        <taxon>Pseudomonadati</taxon>
        <taxon>Pseudomonadota</taxon>
        <taxon>Gammaproteobacteria</taxon>
        <taxon>Oceanospirillales</taxon>
        <taxon>Oceanospirillaceae</taxon>
        <taxon>Nitrincola</taxon>
    </lineage>
</organism>
<dbReference type="OrthoDB" id="7230468at2"/>
<evidence type="ECO:0000256" key="4">
    <source>
        <dbReference type="ARBA" id="ARBA00023134"/>
    </source>
</evidence>
<gene>
    <name evidence="7" type="ORF">E1H14_08290</name>
</gene>
<proteinExistence type="predicted"/>